<evidence type="ECO:0000256" key="7">
    <source>
        <dbReference type="ARBA" id="ARBA00023136"/>
    </source>
</evidence>
<keyword evidence="4" id="KW-0132">Cell division</keyword>
<keyword evidence="2" id="KW-1003">Cell membrane</keyword>
<evidence type="ECO:0000256" key="2">
    <source>
        <dbReference type="ARBA" id="ARBA00022475"/>
    </source>
</evidence>
<evidence type="ECO:0000256" key="5">
    <source>
        <dbReference type="ARBA" id="ARBA00022692"/>
    </source>
</evidence>
<name>A0ABU5NDP8_9RICK</name>
<gene>
    <name evidence="12" type="ORF">Megvenef_01273</name>
</gene>
<evidence type="ECO:0000256" key="6">
    <source>
        <dbReference type="ARBA" id="ARBA00022989"/>
    </source>
</evidence>
<dbReference type="PANTHER" id="PTHR30625:SF3">
    <property type="entry name" value="TOL-PAL SYSTEM PROTEIN TOLQ"/>
    <property type="match status" value="1"/>
</dbReference>
<comment type="subcellular location">
    <subcellularLocation>
        <location evidence="1">Cell membrane</location>
        <topology evidence="1">Multi-pass membrane protein</topology>
    </subcellularLocation>
    <subcellularLocation>
        <location evidence="9">Membrane</location>
        <topology evidence="9">Multi-pass membrane protein</topology>
    </subcellularLocation>
</comment>
<feature type="transmembrane region" description="Helical" evidence="10">
    <location>
        <begin position="144"/>
        <end position="167"/>
    </location>
</feature>
<keyword evidence="3" id="KW-0997">Cell inner membrane</keyword>
<dbReference type="EMBL" id="JARJFB010000110">
    <property type="protein sequence ID" value="MEA0971298.1"/>
    <property type="molecule type" value="Genomic_DNA"/>
</dbReference>
<dbReference type="PANTHER" id="PTHR30625">
    <property type="entry name" value="PROTEIN TOLQ"/>
    <property type="match status" value="1"/>
</dbReference>
<dbReference type="NCBIfam" id="TIGR02796">
    <property type="entry name" value="tolQ"/>
    <property type="match status" value="1"/>
</dbReference>
<dbReference type="RefSeq" id="WP_322777200.1">
    <property type="nucleotide sequence ID" value="NZ_JARJFB010000110.1"/>
</dbReference>
<keyword evidence="6 10" id="KW-1133">Transmembrane helix</keyword>
<organism evidence="12 13">
    <name type="scientific">Candidatus Megaera venefica</name>
    <dbReference type="NCBI Taxonomy" id="2055910"/>
    <lineage>
        <taxon>Bacteria</taxon>
        <taxon>Pseudomonadati</taxon>
        <taxon>Pseudomonadota</taxon>
        <taxon>Alphaproteobacteria</taxon>
        <taxon>Rickettsiales</taxon>
        <taxon>Rickettsiaceae</taxon>
        <taxon>Candidatus Megaera</taxon>
    </lineage>
</organism>
<evidence type="ECO:0000256" key="1">
    <source>
        <dbReference type="ARBA" id="ARBA00004651"/>
    </source>
</evidence>
<sequence length="243" mass="26796">MEIAENVDQVVTQASTADLSIISLVMSSDLIGKSVVLILLFSSIWSWAIIINKLKLFSTTKQKIKQFESLFWSGQVLDDLFERVKRSVDNPLSAVFVSAMTECKKSNSKDPQKNDFIRIGHKERVSGSMYLSRNRELEQLETKLGFLATVGSSAPFIGLFGTVWGIMHSFQSIAASKNTTLAVVAPGIAEALLATAIGLFVAIPATIFYNYLCSEIDSINNKLDDFIGELNSLISRAIDEEKM</sequence>
<protein>
    <submittedName>
        <fullName evidence="12">Tol-Pal system subunit TolQ</fullName>
    </submittedName>
</protein>
<feature type="transmembrane region" description="Helical" evidence="10">
    <location>
        <begin position="30"/>
        <end position="51"/>
    </location>
</feature>
<reference evidence="12 13" key="1">
    <citation type="submission" date="2023-03" db="EMBL/GenBank/DDBJ databases">
        <title>Host association and intracellularity evolved multiple times independently in the Rickettsiales.</title>
        <authorList>
            <person name="Castelli M."/>
            <person name="Nardi T."/>
            <person name="Gammuto L."/>
            <person name="Bellinzona G."/>
            <person name="Sabaneyeva E."/>
            <person name="Potekhin A."/>
            <person name="Serra V."/>
            <person name="Petroni G."/>
            <person name="Sassera D."/>
        </authorList>
    </citation>
    <scope>NUCLEOTIDE SEQUENCE [LARGE SCALE GENOMIC DNA]</scope>
    <source>
        <strain evidence="12 13">Sr 2-6</strain>
    </source>
</reference>
<keyword evidence="8" id="KW-0131">Cell cycle</keyword>
<feature type="domain" description="MotA/TolQ/ExbB proton channel" evidence="11">
    <location>
        <begin position="117"/>
        <end position="223"/>
    </location>
</feature>
<evidence type="ECO:0000256" key="3">
    <source>
        <dbReference type="ARBA" id="ARBA00022519"/>
    </source>
</evidence>
<dbReference type="Proteomes" id="UP001291687">
    <property type="component" value="Unassembled WGS sequence"/>
</dbReference>
<dbReference type="InterPro" id="IPR002898">
    <property type="entry name" value="MotA_ExbB_proton_chnl"/>
</dbReference>
<proteinExistence type="inferred from homology"/>
<comment type="caution">
    <text evidence="12">The sequence shown here is derived from an EMBL/GenBank/DDBJ whole genome shotgun (WGS) entry which is preliminary data.</text>
</comment>
<keyword evidence="7 10" id="KW-0472">Membrane</keyword>
<evidence type="ECO:0000313" key="13">
    <source>
        <dbReference type="Proteomes" id="UP001291687"/>
    </source>
</evidence>
<keyword evidence="5 10" id="KW-0812">Transmembrane</keyword>
<dbReference type="InterPro" id="IPR014163">
    <property type="entry name" value="Tol-Pal_TolQ"/>
</dbReference>
<keyword evidence="9" id="KW-0813">Transport</keyword>
<keyword evidence="13" id="KW-1185">Reference proteome</keyword>
<feature type="transmembrane region" description="Helical" evidence="10">
    <location>
        <begin position="187"/>
        <end position="212"/>
    </location>
</feature>
<evidence type="ECO:0000313" key="12">
    <source>
        <dbReference type="EMBL" id="MEA0971298.1"/>
    </source>
</evidence>
<accession>A0ABU5NDP8</accession>
<dbReference type="InterPro" id="IPR050790">
    <property type="entry name" value="ExbB/TolQ_transport"/>
</dbReference>
<evidence type="ECO:0000256" key="4">
    <source>
        <dbReference type="ARBA" id="ARBA00022618"/>
    </source>
</evidence>
<evidence type="ECO:0000256" key="9">
    <source>
        <dbReference type="RuleBase" id="RU004057"/>
    </source>
</evidence>
<dbReference type="Pfam" id="PF01618">
    <property type="entry name" value="MotA_ExbB"/>
    <property type="match status" value="1"/>
</dbReference>
<evidence type="ECO:0000256" key="8">
    <source>
        <dbReference type="ARBA" id="ARBA00023306"/>
    </source>
</evidence>
<comment type="similarity">
    <text evidence="9">Belongs to the exbB/tolQ family.</text>
</comment>
<keyword evidence="9" id="KW-0653">Protein transport</keyword>
<evidence type="ECO:0000256" key="10">
    <source>
        <dbReference type="SAM" id="Phobius"/>
    </source>
</evidence>
<evidence type="ECO:0000259" key="11">
    <source>
        <dbReference type="Pfam" id="PF01618"/>
    </source>
</evidence>